<dbReference type="EMBL" id="JAVHJS010000002">
    <property type="protein sequence ID" value="KAK2865896.1"/>
    <property type="molecule type" value="Genomic_DNA"/>
</dbReference>
<evidence type="ECO:0000259" key="2">
    <source>
        <dbReference type="PROSITE" id="PS50024"/>
    </source>
</evidence>
<reference evidence="3" key="1">
    <citation type="submission" date="2023-08" db="EMBL/GenBank/DDBJ databases">
        <title>Pelteobagrus vachellii genome.</title>
        <authorList>
            <person name="Liu H."/>
        </authorList>
    </citation>
    <scope>NUCLEOTIDE SEQUENCE</scope>
    <source>
        <strain evidence="3">PRFRI_2022a</strain>
        <tissue evidence="3">Muscle</tissue>
    </source>
</reference>
<keyword evidence="4" id="KW-1185">Reference proteome</keyword>
<dbReference type="Pfam" id="PF01390">
    <property type="entry name" value="SEA"/>
    <property type="match status" value="1"/>
</dbReference>
<protein>
    <recommendedName>
        <fullName evidence="2">SEA domain-containing protein</fullName>
    </recommendedName>
</protein>
<dbReference type="AlphaFoldDB" id="A0AA88TGB7"/>
<evidence type="ECO:0000313" key="3">
    <source>
        <dbReference type="EMBL" id="KAK2865896.1"/>
    </source>
</evidence>
<dbReference type="InterPro" id="IPR000082">
    <property type="entry name" value="SEA_dom"/>
</dbReference>
<feature type="compositionally biased region" description="Low complexity" evidence="1">
    <location>
        <begin position="169"/>
        <end position="182"/>
    </location>
</feature>
<dbReference type="InterPro" id="IPR036364">
    <property type="entry name" value="SEA_dom_sf"/>
</dbReference>
<name>A0AA88TGB7_TACVA</name>
<feature type="region of interest" description="Disordered" evidence="1">
    <location>
        <begin position="161"/>
        <end position="208"/>
    </location>
</feature>
<dbReference type="SUPFAM" id="SSF82671">
    <property type="entry name" value="SEA domain"/>
    <property type="match status" value="1"/>
</dbReference>
<evidence type="ECO:0000256" key="1">
    <source>
        <dbReference type="SAM" id="MobiDB-lite"/>
    </source>
</evidence>
<sequence length="365" mass="39503">MPEHHCSKEGLEASSDFNFTSNFSEYQRHLIKERGTQKMKPFLVLLVLIGLLGTSSDNRQPLVHGWSRTDSGLVVPDPQDLNITAINNTVNMLNSLSVEAVNNGTDIKIFREGSQIIIRRYWYPSLAIEVLQSPATTASTTPSPTPTDFTTQTITILSMTSTKMPATESRPAQSSTAPSSTPEVSKATSTISPTSAQETTATTSASITTTLTQNDTTTVKESPTTVPLISILRFTLDMTFTTDLENPLSAAFQTLAKWIEGLLDEIYKKQYSSRYSHCRVNNLAKGSVKVNATLFFADTIPSNSDIEKTLVSAWESNSTSLPLINGTVVAGQSGLSSSSPSADLFSTVTLLLTCVLLVSQTLLSM</sequence>
<feature type="compositionally biased region" description="Low complexity" evidence="1">
    <location>
        <begin position="194"/>
        <end position="208"/>
    </location>
</feature>
<feature type="domain" description="SEA" evidence="2">
    <location>
        <begin position="224"/>
        <end position="340"/>
    </location>
</feature>
<proteinExistence type="predicted"/>
<comment type="caution">
    <text evidence="3">The sequence shown here is derived from an EMBL/GenBank/DDBJ whole genome shotgun (WGS) entry which is preliminary data.</text>
</comment>
<accession>A0AA88TGB7</accession>
<dbReference type="PROSITE" id="PS50024">
    <property type="entry name" value="SEA"/>
    <property type="match status" value="1"/>
</dbReference>
<dbReference type="SMART" id="SM00200">
    <property type="entry name" value="SEA"/>
    <property type="match status" value="1"/>
</dbReference>
<organism evidence="3 4">
    <name type="scientific">Tachysurus vachellii</name>
    <name type="common">Darkbarbel catfish</name>
    <name type="synonym">Pelteobagrus vachellii</name>
    <dbReference type="NCBI Taxonomy" id="175792"/>
    <lineage>
        <taxon>Eukaryota</taxon>
        <taxon>Metazoa</taxon>
        <taxon>Chordata</taxon>
        <taxon>Craniata</taxon>
        <taxon>Vertebrata</taxon>
        <taxon>Euteleostomi</taxon>
        <taxon>Actinopterygii</taxon>
        <taxon>Neopterygii</taxon>
        <taxon>Teleostei</taxon>
        <taxon>Ostariophysi</taxon>
        <taxon>Siluriformes</taxon>
        <taxon>Bagridae</taxon>
        <taxon>Tachysurus</taxon>
    </lineage>
</organism>
<gene>
    <name evidence="3" type="ORF">Q7C36_001952</name>
</gene>
<dbReference type="Gene3D" id="3.30.70.960">
    <property type="entry name" value="SEA domain"/>
    <property type="match status" value="1"/>
</dbReference>
<dbReference type="Proteomes" id="UP001187315">
    <property type="component" value="Unassembled WGS sequence"/>
</dbReference>
<evidence type="ECO:0000313" key="4">
    <source>
        <dbReference type="Proteomes" id="UP001187315"/>
    </source>
</evidence>